<organism evidence="1">
    <name type="scientific">Haloferax sp. CBA1149</name>
    <dbReference type="NCBI Taxonomy" id="2650753"/>
    <lineage>
        <taxon>Archaea</taxon>
        <taxon>Methanobacteriati</taxon>
        <taxon>Methanobacteriota</taxon>
        <taxon>Stenosarchaea group</taxon>
        <taxon>Halobacteria</taxon>
        <taxon>Halobacteriales</taxon>
        <taxon>Haloferacaceae</taxon>
        <taxon>Haloferax</taxon>
    </lineage>
</organism>
<reference evidence="1" key="1">
    <citation type="submission" date="2019-09" db="EMBL/GenBank/DDBJ databases">
        <title>Genomic analysis of Haloferax sp. CBA1149.</title>
        <authorList>
            <person name="Roh S.W."/>
        </authorList>
    </citation>
    <scope>NUCLEOTIDE SEQUENCE</scope>
    <source>
        <strain evidence="1">CBA1149</strain>
    </source>
</reference>
<evidence type="ECO:0008006" key="2">
    <source>
        <dbReference type="Google" id="ProtNLM"/>
    </source>
</evidence>
<gene>
    <name evidence="1" type="ORF">Hfx1149_02415</name>
</gene>
<proteinExistence type="predicted"/>
<evidence type="ECO:0000313" key="1">
    <source>
        <dbReference type="EMBL" id="KAB1186942.1"/>
    </source>
</evidence>
<sequence>MKFIVRLTHSPDNCWARPENQEKATEFQQRLENVDEELGVTVHSAFVAPNEHTFYLVLDAESFEGVVGLLGPPVLEDHEADITPVMSIVGAMDVIGIE</sequence>
<name>A0A643JWQ5_9EURY</name>
<dbReference type="EMBL" id="VZUS01000001">
    <property type="protein sequence ID" value="KAB1186942.1"/>
    <property type="molecule type" value="Genomic_DNA"/>
</dbReference>
<protein>
    <recommendedName>
        <fullName evidence="2">GYD domain-containing protein</fullName>
    </recommendedName>
</protein>
<accession>A0A643JWQ5</accession>
<comment type="caution">
    <text evidence="1">The sequence shown here is derived from an EMBL/GenBank/DDBJ whole genome shotgun (WGS) entry which is preliminary data.</text>
</comment>
<dbReference type="AlphaFoldDB" id="A0A643JWQ5"/>
<dbReference type="RefSeq" id="WP_151135101.1">
    <property type="nucleotide sequence ID" value="NZ_VZUS01000001.1"/>
</dbReference>